<dbReference type="EMBL" id="CAKOAT010654043">
    <property type="protein sequence ID" value="CAH8385205.1"/>
    <property type="molecule type" value="Genomic_DNA"/>
</dbReference>
<keyword evidence="1" id="KW-0812">Transmembrane</keyword>
<name>A0ABC8LNA3_ERUVS</name>
<comment type="caution">
    <text evidence="2">The sequence shown here is derived from an EMBL/GenBank/DDBJ whole genome shotgun (WGS) entry which is preliminary data.</text>
</comment>
<proteinExistence type="predicted"/>
<keyword evidence="1" id="KW-0472">Membrane</keyword>
<evidence type="ECO:0000256" key="1">
    <source>
        <dbReference type="SAM" id="Phobius"/>
    </source>
</evidence>
<sequence length="245" mass="27665">MGSSLIAAVKIQGKKWIAWYILNARRSGFVLRTGASGFNIMIMVMAGNFQLAVMLPFNGINKTIVLSYLYGFPFSYGYQFFCWLAVLNIAWVNMICRFGLCWSGLVVYLYEGCFTVILVYWLCKRCCNVLIYLRATISVIEFLNAVSFNFLEGLLTLSTLMYVDKVYGMVSLVLQRFQDIVASERNVISNRSILKFNEVSWSPGGFSMVKAGDWCGCLLKAMKFPWLQGVLSGCVRLEENSAGFI</sequence>
<organism evidence="2 3">
    <name type="scientific">Eruca vesicaria subsp. sativa</name>
    <name type="common">Garden rocket</name>
    <name type="synonym">Eruca sativa</name>
    <dbReference type="NCBI Taxonomy" id="29727"/>
    <lineage>
        <taxon>Eukaryota</taxon>
        <taxon>Viridiplantae</taxon>
        <taxon>Streptophyta</taxon>
        <taxon>Embryophyta</taxon>
        <taxon>Tracheophyta</taxon>
        <taxon>Spermatophyta</taxon>
        <taxon>Magnoliopsida</taxon>
        <taxon>eudicotyledons</taxon>
        <taxon>Gunneridae</taxon>
        <taxon>Pentapetalae</taxon>
        <taxon>rosids</taxon>
        <taxon>malvids</taxon>
        <taxon>Brassicales</taxon>
        <taxon>Brassicaceae</taxon>
        <taxon>Brassiceae</taxon>
        <taxon>Eruca</taxon>
    </lineage>
</organism>
<dbReference type="Proteomes" id="UP001642260">
    <property type="component" value="Unassembled WGS sequence"/>
</dbReference>
<evidence type="ECO:0000313" key="3">
    <source>
        <dbReference type="Proteomes" id="UP001642260"/>
    </source>
</evidence>
<feature type="transmembrane region" description="Helical" evidence="1">
    <location>
        <begin position="99"/>
        <end position="122"/>
    </location>
</feature>
<reference evidence="2 3" key="1">
    <citation type="submission" date="2022-03" db="EMBL/GenBank/DDBJ databases">
        <authorList>
            <person name="Macdonald S."/>
            <person name="Ahmed S."/>
            <person name="Newling K."/>
        </authorList>
    </citation>
    <scope>NUCLEOTIDE SEQUENCE [LARGE SCALE GENOMIC DNA]</scope>
</reference>
<feature type="transmembrane region" description="Helical" evidence="1">
    <location>
        <begin position="29"/>
        <end position="49"/>
    </location>
</feature>
<keyword evidence="1" id="KW-1133">Transmembrane helix</keyword>
<gene>
    <name evidence="2" type="ORF">ERUC_LOCUS37688</name>
</gene>
<feature type="transmembrane region" description="Helical" evidence="1">
    <location>
        <begin position="69"/>
        <end position="92"/>
    </location>
</feature>
<accession>A0ABC8LNA3</accession>
<evidence type="ECO:0000313" key="2">
    <source>
        <dbReference type="EMBL" id="CAH8385205.1"/>
    </source>
</evidence>
<protein>
    <submittedName>
        <fullName evidence="2">Uncharacterized protein</fullName>
    </submittedName>
</protein>
<dbReference type="AlphaFoldDB" id="A0ABC8LNA3"/>
<keyword evidence="3" id="KW-1185">Reference proteome</keyword>